<dbReference type="PANTHER" id="PTHR46305:SF3">
    <property type="entry name" value="NADPH:QUINONE OXIDOREDUCTASE MDAB"/>
    <property type="match status" value="1"/>
</dbReference>
<evidence type="ECO:0000256" key="3">
    <source>
        <dbReference type="ARBA" id="ARBA00022827"/>
    </source>
</evidence>
<dbReference type="Proteomes" id="UP000076104">
    <property type="component" value="Chromosome"/>
</dbReference>
<feature type="domain" description="Flavodoxin-like fold" evidence="5">
    <location>
        <begin position="2"/>
        <end position="188"/>
    </location>
</feature>
<accession>A0ABN4N2G7</accession>
<comment type="cofactor">
    <cofactor evidence="1">
        <name>FAD</name>
        <dbReference type="ChEBI" id="CHEBI:57692"/>
    </cofactor>
</comment>
<evidence type="ECO:0000256" key="4">
    <source>
        <dbReference type="ARBA" id="ARBA00037981"/>
    </source>
</evidence>
<dbReference type="InterPro" id="IPR052397">
    <property type="entry name" value="NADPH-QR_MdaB"/>
</dbReference>
<name>A0ABN4N2G7_9GAMM</name>
<dbReference type="PANTHER" id="PTHR46305">
    <property type="match status" value="1"/>
</dbReference>
<organism evidence="6 7">
    <name type="scientific">Psychrobacter alimentarius</name>
    <dbReference type="NCBI Taxonomy" id="261164"/>
    <lineage>
        <taxon>Bacteria</taxon>
        <taxon>Pseudomonadati</taxon>
        <taxon>Pseudomonadota</taxon>
        <taxon>Gammaproteobacteria</taxon>
        <taxon>Moraxellales</taxon>
        <taxon>Moraxellaceae</taxon>
        <taxon>Psychrobacter</taxon>
    </lineage>
</organism>
<gene>
    <name evidence="6" type="ORF">A3K91_0773</name>
</gene>
<evidence type="ECO:0000256" key="1">
    <source>
        <dbReference type="ARBA" id="ARBA00001974"/>
    </source>
</evidence>
<dbReference type="GeneID" id="33061214"/>
<protein>
    <submittedName>
        <fullName evidence="6">NADPH quinone reductase MdaB</fullName>
    </submittedName>
</protein>
<evidence type="ECO:0000259" key="5">
    <source>
        <dbReference type="Pfam" id="PF02525"/>
    </source>
</evidence>
<keyword evidence="3" id="KW-0274">FAD</keyword>
<proteinExistence type="inferred from homology"/>
<dbReference type="InterPro" id="IPR029039">
    <property type="entry name" value="Flavoprotein-like_sf"/>
</dbReference>
<keyword evidence="7" id="KW-1185">Reference proteome</keyword>
<evidence type="ECO:0000313" key="6">
    <source>
        <dbReference type="EMBL" id="AMT96395.1"/>
    </source>
</evidence>
<keyword evidence="2" id="KW-0285">Flavoprotein</keyword>
<reference evidence="6 7" key="1">
    <citation type="submission" date="2016-03" db="EMBL/GenBank/DDBJ databases">
        <title>Genome sequencing of Psychrobacter alimentarius PAMC 27889.</title>
        <authorList>
            <person name="Lee J."/>
            <person name="Kim O.-S."/>
        </authorList>
    </citation>
    <scope>NUCLEOTIDE SEQUENCE [LARGE SCALE GENOMIC DNA]</scope>
    <source>
        <strain evidence="6 7">PAMC 27889</strain>
    </source>
</reference>
<dbReference type="Gene3D" id="3.40.50.360">
    <property type="match status" value="1"/>
</dbReference>
<dbReference type="EMBL" id="CP014945">
    <property type="protein sequence ID" value="AMT96395.1"/>
    <property type="molecule type" value="Genomic_DNA"/>
</dbReference>
<dbReference type="Pfam" id="PF02525">
    <property type="entry name" value="Flavodoxin_2"/>
    <property type="match status" value="1"/>
</dbReference>
<dbReference type="InterPro" id="IPR003680">
    <property type="entry name" value="Flavodoxin_fold"/>
</dbReference>
<dbReference type="SUPFAM" id="SSF52218">
    <property type="entry name" value="Flavoproteins"/>
    <property type="match status" value="1"/>
</dbReference>
<evidence type="ECO:0000256" key="2">
    <source>
        <dbReference type="ARBA" id="ARBA00022630"/>
    </source>
</evidence>
<comment type="similarity">
    <text evidence="4">Belongs to the oxidoreductase MdaB family.</text>
</comment>
<sequence length="194" mass="22044">MKNILILNGSKRFAHSTGELNDTMTTVAEQQLLELSHNVKVTNIDAGYDVEEEIRKWLWADVVIQQTPAWWMGVPWIVKKYIDEIFTIGHGRLYESDGRSRHNSENKYGSGGLLQGKQYMLSVTWNAPEAAFTDPNQFFEGVGVDGVYLATHKAYQFLGMQPLTTFMNNDVIKNPTIDSDIARYQEHLNALFAV</sequence>
<dbReference type="RefSeq" id="WP_062844090.1">
    <property type="nucleotide sequence ID" value="NZ_CP014945.1"/>
</dbReference>
<evidence type="ECO:0000313" key="7">
    <source>
        <dbReference type="Proteomes" id="UP000076104"/>
    </source>
</evidence>